<reference evidence="1 2" key="1">
    <citation type="submission" date="2014-03" db="EMBL/GenBank/DDBJ databases">
        <title>Genomics of Bifidobacteria.</title>
        <authorList>
            <person name="Ventura M."/>
            <person name="Milani C."/>
            <person name="Lugli G.A."/>
        </authorList>
    </citation>
    <scope>NUCLEOTIDE SEQUENCE [LARGE SCALE GENOMIC DNA]</scope>
    <source>
        <strain evidence="1 2">JCM 13495</strain>
    </source>
</reference>
<evidence type="ECO:0000313" key="2">
    <source>
        <dbReference type="Proteomes" id="UP000029080"/>
    </source>
</evidence>
<gene>
    <name evidence="1" type="ORF">BITS_0803</name>
</gene>
<dbReference type="STRING" id="356829.BITS_0803"/>
<dbReference type="RefSeq" id="WP_026641768.1">
    <property type="nucleotide sequence ID" value="NZ_JGZU01000002.1"/>
</dbReference>
<dbReference type="OrthoDB" id="190628at2"/>
<dbReference type="NCBIfam" id="TIGR02570">
    <property type="entry name" value="cas7_GSU0053"/>
    <property type="match status" value="1"/>
</dbReference>
<sequence length="407" mass="43708">METLTLNLLDEAVRAGGPASLCERIYLVPAGGASSIVSPAKYTTSGGKPAYIFEYRNVSVEVEGDPTPELKKAVLIDSKNSHANRLEQIITDALKDGKGLLSKMPRIRVTYSVGDAGTKSYFDTQLPHRAFDGHIRVGDHQGEPTTVVDEYREARNATLDDLLPLFTLSPDTVAFGGWDSTRSRNQLRIPSVFNGEIIGILADQSDRDPSIHRAGARVDPVEASVSFANDKKAREAILRDATDLSASAQKSFSSKGKGSTIGLGAIPPSVSDDNLDGVAINNAICTHVLSFSMLRTFRFGKGPEGDEAIRALIAAMILRAMAGYNADPVLRANCYLVESAKPEMTLDMRNGESKDLEPLTPETAEALLQAAYEQAHDKAGIIWEGQTFEVDGNPAVIANSSADEGDN</sequence>
<dbReference type="Pfam" id="PF09617">
    <property type="entry name" value="Cas_GSU0053"/>
    <property type="match status" value="1"/>
</dbReference>
<dbReference type="AlphaFoldDB" id="A0A087EKJ5"/>
<name>A0A087EKJ5_9BIFI</name>
<proteinExistence type="predicted"/>
<dbReference type="eggNOG" id="ENOG502Z9Z2">
    <property type="taxonomic scope" value="Bacteria"/>
</dbReference>
<comment type="caution">
    <text evidence="1">The sequence shown here is derived from an EMBL/GenBank/DDBJ whole genome shotgun (WGS) entry which is preliminary data.</text>
</comment>
<evidence type="ECO:0000313" key="1">
    <source>
        <dbReference type="EMBL" id="KFJ08296.1"/>
    </source>
</evidence>
<protein>
    <submittedName>
        <fullName evidence="1">CRISPR-associated protein</fullName>
    </submittedName>
</protein>
<accession>A0A087EKJ5</accession>
<dbReference type="InterPro" id="IPR013403">
    <property type="entry name" value="CRISPR-assoc_prot_Csb1/Cas7u"/>
</dbReference>
<organism evidence="1 2">
    <name type="scientific">Bifidobacterium tsurumiense</name>
    <dbReference type="NCBI Taxonomy" id="356829"/>
    <lineage>
        <taxon>Bacteria</taxon>
        <taxon>Bacillati</taxon>
        <taxon>Actinomycetota</taxon>
        <taxon>Actinomycetes</taxon>
        <taxon>Bifidobacteriales</taxon>
        <taxon>Bifidobacteriaceae</taxon>
        <taxon>Bifidobacterium</taxon>
    </lineage>
</organism>
<dbReference type="EMBL" id="JGZU01000002">
    <property type="protein sequence ID" value="KFJ08296.1"/>
    <property type="molecule type" value="Genomic_DNA"/>
</dbReference>
<keyword evidence="2" id="KW-1185">Reference proteome</keyword>
<dbReference type="Proteomes" id="UP000029080">
    <property type="component" value="Unassembled WGS sequence"/>
</dbReference>